<dbReference type="EMBL" id="CP001646">
    <property type="protein sequence ID" value="ACS66217.1"/>
    <property type="molecule type" value="Genomic_DNA"/>
</dbReference>
<keyword evidence="2" id="KW-0614">Plasmid</keyword>
<proteinExistence type="predicted"/>
<accession>C6BPU3</accession>
<dbReference type="AlphaFoldDB" id="C6BPU3"/>
<sequence>MVLDGCCAATTEFSPHSHSNARTERRGAARPSRGTSNVASVQVQFSPYDALTAALLHLYEEVRSDNARRARRGDKLAYAAAVAAVERVLLPDLLSTVIYLDPGCRVRVIADTAPGQNPDRASTRGRLGTVASIREDSDFEVWLDPLAGAQSSSLVYPRDALQPVIGIEGDVLRDPRFIKPTESQIGTMIATLEATLGPGIVSPEIAVRVLMAASGILNSNPAAGALVGG</sequence>
<geneLocation type="plasmid" evidence="2">
    <name>pRp12D01</name>
</geneLocation>
<evidence type="ECO:0000256" key="1">
    <source>
        <dbReference type="SAM" id="MobiDB-lite"/>
    </source>
</evidence>
<gene>
    <name evidence="2" type="ordered locus">Rpic12D_4983</name>
</gene>
<reference evidence="2" key="1">
    <citation type="submission" date="2009-06" db="EMBL/GenBank/DDBJ databases">
        <title>Complete sequence plasmid 1 of Ralstonia pickettii 12D.</title>
        <authorList>
            <consortium name="US DOE Joint Genome Institute"/>
            <person name="Lucas S."/>
            <person name="Copeland A."/>
            <person name="Lapidus A."/>
            <person name="Glavina del Rio T."/>
            <person name="Dalin E."/>
            <person name="Tice H."/>
            <person name="Bruce D."/>
            <person name="Goodwin L."/>
            <person name="Pitluck S."/>
            <person name="Sims D."/>
            <person name="Meincke L."/>
            <person name="Brettin T."/>
            <person name="Detter J.C."/>
            <person name="Han C."/>
            <person name="Larimer F."/>
            <person name="Land M."/>
            <person name="Hauser L."/>
            <person name="Kyrpides N."/>
            <person name="Ovchinnikova G."/>
            <person name="Marsh T."/>
            <person name="Richardson P."/>
        </authorList>
    </citation>
    <scope>NUCLEOTIDE SEQUENCE [LARGE SCALE GENOMIC DNA]</scope>
    <source>
        <plasmid evidence="2">12D</plasmid>
        <plasmid evidence="2">pRp12D01</plasmid>
    </source>
</reference>
<organism evidence="2">
    <name type="scientific">Ralstonia pickettii (strain 12D)</name>
    <dbReference type="NCBI Taxonomy" id="428406"/>
    <lineage>
        <taxon>Bacteria</taxon>
        <taxon>Pseudomonadati</taxon>
        <taxon>Pseudomonadota</taxon>
        <taxon>Betaproteobacteria</taxon>
        <taxon>Burkholderiales</taxon>
        <taxon>Burkholderiaceae</taxon>
        <taxon>Ralstonia</taxon>
    </lineage>
</organism>
<name>C6BPU3_RALP1</name>
<protein>
    <submittedName>
        <fullName evidence="2">Uncharacterized protein</fullName>
    </submittedName>
</protein>
<dbReference type="KEGG" id="rpf:Rpic12D_4983"/>
<dbReference type="HOGENOM" id="CLU_1209001_0_0_4"/>
<evidence type="ECO:0000313" key="2">
    <source>
        <dbReference type="EMBL" id="ACS66217.1"/>
    </source>
</evidence>
<feature type="region of interest" description="Disordered" evidence="1">
    <location>
        <begin position="12"/>
        <end position="36"/>
    </location>
</feature>